<keyword evidence="4 10" id="KW-0808">Transferase</keyword>
<comment type="catalytic activity">
    <reaction evidence="1 10">
        <text>a fatty acyl-[ACP] + phosphate = an acyl phosphate + holo-[ACP]</text>
        <dbReference type="Rhea" id="RHEA:42292"/>
        <dbReference type="Rhea" id="RHEA-COMP:9685"/>
        <dbReference type="Rhea" id="RHEA-COMP:14125"/>
        <dbReference type="ChEBI" id="CHEBI:43474"/>
        <dbReference type="ChEBI" id="CHEBI:59918"/>
        <dbReference type="ChEBI" id="CHEBI:64479"/>
        <dbReference type="ChEBI" id="CHEBI:138651"/>
        <dbReference type="EC" id="2.3.1.274"/>
    </reaction>
</comment>
<dbReference type="EMBL" id="DVJJ01000001">
    <property type="protein sequence ID" value="HIS63741.1"/>
    <property type="molecule type" value="Genomic_DNA"/>
</dbReference>
<dbReference type="PANTHER" id="PTHR30100:SF1">
    <property type="entry name" value="PHOSPHATE ACYLTRANSFERASE"/>
    <property type="match status" value="1"/>
</dbReference>
<evidence type="ECO:0000256" key="4">
    <source>
        <dbReference type="ARBA" id="ARBA00022679"/>
    </source>
</evidence>
<dbReference type="Proteomes" id="UP000886741">
    <property type="component" value="Unassembled WGS sequence"/>
</dbReference>
<dbReference type="AlphaFoldDB" id="A0A9D1JS18"/>
<dbReference type="GO" id="GO:0006633">
    <property type="term" value="P:fatty acid biosynthetic process"/>
    <property type="evidence" value="ECO:0007669"/>
    <property type="project" value="UniProtKB-UniRule"/>
</dbReference>
<dbReference type="GO" id="GO:0008654">
    <property type="term" value="P:phospholipid biosynthetic process"/>
    <property type="evidence" value="ECO:0007669"/>
    <property type="project" value="UniProtKB-KW"/>
</dbReference>
<comment type="function">
    <text evidence="10">Catalyzes the reversible formation of acyl-phosphate (acyl-PO(4)) from acyl-[acyl-carrier-protein] (acyl-ACP). This enzyme utilizes acyl-ACP as fatty acyl donor, but not acyl-CoA.</text>
</comment>
<keyword evidence="11" id="KW-0012">Acyltransferase</keyword>
<evidence type="ECO:0000313" key="11">
    <source>
        <dbReference type="EMBL" id="HIS63741.1"/>
    </source>
</evidence>
<keyword evidence="3 10" id="KW-0444">Lipid biosynthesis</keyword>
<evidence type="ECO:0000256" key="1">
    <source>
        <dbReference type="ARBA" id="ARBA00001232"/>
    </source>
</evidence>
<keyword evidence="2 10" id="KW-0963">Cytoplasm</keyword>
<name>A0A9D1JS18_9FIRM</name>
<comment type="subunit">
    <text evidence="9 10">Homodimer. Probably interacts with PlsY.</text>
</comment>
<dbReference type="NCBIfam" id="TIGR00182">
    <property type="entry name" value="plsX"/>
    <property type="match status" value="1"/>
</dbReference>
<evidence type="ECO:0000256" key="5">
    <source>
        <dbReference type="ARBA" id="ARBA00023098"/>
    </source>
</evidence>
<dbReference type="GO" id="GO:0005737">
    <property type="term" value="C:cytoplasm"/>
    <property type="evidence" value="ECO:0007669"/>
    <property type="project" value="UniProtKB-SubCell"/>
</dbReference>
<evidence type="ECO:0000313" key="12">
    <source>
        <dbReference type="Proteomes" id="UP000886741"/>
    </source>
</evidence>
<organism evidence="11 12">
    <name type="scientific">Candidatus Avoscillospira avistercoris</name>
    <dbReference type="NCBI Taxonomy" id="2840707"/>
    <lineage>
        <taxon>Bacteria</taxon>
        <taxon>Bacillati</taxon>
        <taxon>Bacillota</taxon>
        <taxon>Clostridia</taxon>
        <taxon>Eubacteriales</taxon>
        <taxon>Oscillospiraceae</taxon>
        <taxon>Oscillospiraceae incertae sedis</taxon>
        <taxon>Candidatus Avoscillospira</taxon>
    </lineage>
</organism>
<comment type="similarity">
    <text evidence="10">Belongs to the PlsX family.</text>
</comment>
<evidence type="ECO:0000256" key="7">
    <source>
        <dbReference type="ARBA" id="ARBA00023264"/>
    </source>
</evidence>
<comment type="caution">
    <text evidence="11">The sequence shown here is derived from an EMBL/GenBank/DDBJ whole genome shotgun (WGS) entry which is preliminary data.</text>
</comment>
<comment type="subcellular location">
    <subcellularLocation>
        <location evidence="10">Cytoplasm</location>
    </subcellularLocation>
    <text evidence="10">Associated with the membrane possibly through PlsY.</text>
</comment>
<evidence type="ECO:0000256" key="6">
    <source>
        <dbReference type="ARBA" id="ARBA00023209"/>
    </source>
</evidence>
<evidence type="ECO:0000256" key="8">
    <source>
        <dbReference type="ARBA" id="ARBA00024069"/>
    </source>
</evidence>
<comment type="pathway">
    <text evidence="10">Lipid metabolism; phospholipid metabolism.</text>
</comment>
<reference evidence="11" key="2">
    <citation type="journal article" date="2021" name="PeerJ">
        <title>Extensive microbial diversity within the chicken gut microbiome revealed by metagenomics and culture.</title>
        <authorList>
            <person name="Gilroy R."/>
            <person name="Ravi A."/>
            <person name="Getino M."/>
            <person name="Pursley I."/>
            <person name="Horton D.L."/>
            <person name="Alikhan N.F."/>
            <person name="Baker D."/>
            <person name="Gharbi K."/>
            <person name="Hall N."/>
            <person name="Watson M."/>
            <person name="Adriaenssens E.M."/>
            <person name="Foster-Nyarko E."/>
            <person name="Jarju S."/>
            <person name="Secka A."/>
            <person name="Antonio M."/>
            <person name="Oren A."/>
            <person name="Chaudhuri R.R."/>
            <person name="La Ragione R."/>
            <person name="Hildebrand F."/>
            <person name="Pallen M.J."/>
        </authorList>
    </citation>
    <scope>NUCLEOTIDE SEQUENCE</scope>
    <source>
        <strain evidence="11">ChiBcec16-1751</strain>
    </source>
</reference>
<sequence>MRIIIDAMGGDNAPNAIVSGAVRAARELNTEVVLVGRGADILKALEQQGITNLPKGVEVANAEDVVDMHDDPSTVVRKRRDSSMVVGLRMLSEGKGDAFISAGSTGAVLTAATLIVKRIPGIRRAAMAPILPTATGRCVLIDCGANAECTPEFLLQFACMGSFYAKTTLGIDNPRVGLLNIGAEDSKGTELQRQTYSLLQRLSEAGAIQFIGNVEARDVPLGGADVVVADGFSGNILLKTMEGTAKLVTGEMKKVFLQNGLTKLAALICKKGLGELKQKMDYREVGGTPFLGVTKPVIKAHGSSDELAVFHAVRQAVETVQSDLVGAIEANMEYLAVPKELDHAE</sequence>
<keyword evidence="5 10" id="KW-0443">Lipid metabolism</keyword>
<keyword evidence="6 10" id="KW-0594">Phospholipid biosynthesis</keyword>
<protein>
    <recommendedName>
        <fullName evidence="8 10">Phosphate acyltransferase</fullName>
        <ecNumber evidence="8 10">2.3.1.274</ecNumber>
    </recommendedName>
    <alternativeName>
        <fullName evidence="10">Acyl-ACP phosphotransacylase</fullName>
    </alternativeName>
    <alternativeName>
        <fullName evidence="10">Acyl-[acyl-carrier-protein]--phosphate acyltransferase</fullName>
    </alternativeName>
    <alternativeName>
        <fullName evidence="10">Phosphate-acyl-ACP acyltransferase</fullName>
    </alternativeName>
</protein>
<dbReference type="SUPFAM" id="SSF53659">
    <property type="entry name" value="Isocitrate/Isopropylmalate dehydrogenase-like"/>
    <property type="match status" value="1"/>
</dbReference>
<dbReference type="PANTHER" id="PTHR30100">
    <property type="entry name" value="FATTY ACID/PHOSPHOLIPID SYNTHESIS PROTEIN PLSX"/>
    <property type="match status" value="1"/>
</dbReference>
<evidence type="ECO:0000256" key="10">
    <source>
        <dbReference type="HAMAP-Rule" id="MF_00019"/>
    </source>
</evidence>
<dbReference type="Pfam" id="PF02504">
    <property type="entry name" value="FA_synthesis"/>
    <property type="match status" value="1"/>
</dbReference>
<dbReference type="InterPro" id="IPR012281">
    <property type="entry name" value="Phospholipid_synth_PlsX-like"/>
</dbReference>
<evidence type="ECO:0000256" key="9">
    <source>
        <dbReference type="ARBA" id="ARBA00046608"/>
    </source>
</evidence>
<dbReference type="HAMAP" id="MF_00019">
    <property type="entry name" value="PlsX"/>
    <property type="match status" value="1"/>
</dbReference>
<dbReference type="EC" id="2.3.1.274" evidence="8 10"/>
<dbReference type="Gene3D" id="3.40.718.10">
    <property type="entry name" value="Isopropylmalate Dehydrogenase"/>
    <property type="match status" value="1"/>
</dbReference>
<dbReference type="InterPro" id="IPR003664">
    <property type="entry name" value="FA_synthesis"/>
</dbReference>
<accession>A0A9D1JS18</accession>
<dbReference type="PIRSF" id="PIRSF002465">
    <property type="entry name" value="Phsphlp_syn_PlsX"/>
    <property type="match status" value="1"/>
</dbReference>
<dbReference type="GO" id="GO:0043811">
    <property type="term" value="F:phosphate:acyl-[acyl carrier protein] acyltransferase activity"/>
    <property type="evidence" value="ECO:0007669"/>
    <property type="project" value="UniProtKB-UniRule"/>
</dbReference>
<keyword evidence="7 10" id="KW-1208">Phospholipid metabolism</keyword>
<evidence type="ECO:0000256" key="3">
    <source>
        <dbReference type="ARBA" id="ARBA00022516"/>
    </source>
</evidence>
<evidence type="ECO:0000256" key="2">
    <source>
        <dbReference type="ARBA" id="ARBA00022490"/>
    </source>
</evidence>
<gene>
    <name evidence="10 11" type="primary">plsX</name>
    <name evidence="11" type="ORF">IAA83_00035</name>
</gene>
<proteinExistence type="inferred from homology"/>
<reference evidence="11" key="1">
    <citation type="submission" date="2020-10" db="EMBL/GenBank/DDBJ databases">
        <authorList>
            <person name="Gilroy R."/>
        </authorList>
    </citation>
    <scope>NUCLEOTIDE SEQUENCE</scope>
    <source>
        <strain evidence="11">ChiBcec16-1751</strain>
    </source>
</reference>